<evidence type="ECO:0000313" key="4">
    <source>
        <dbReference type="Proteomes" id="UP001285154"/>
    </source>
</evidence>
<protein>
    <recommendedName>
        <fullName evidence="5">Secreted protein</fullName>
    </recommendedName>
</protein>
<feature type="region of interest" description="Disordered" evidence="1">
    <location>
        <begin position="46"/>
        <end position="84"/>
    </location>
</feature>
<evidence type="ECO:0000313" key="3">
    <source>
        <dbReference type="EMBL" id="MDX8532544.1"/>
    </source>
</evidence>
<feature type="chain" id="PRO_5045608158" description="Secreted protein" evidence="2">
    <location>
        <begin position="25"/>
        <end position="84"/>
    </location>
</feature>
<keyword evidence="4" id="KW-1185">Reference proteome</keyword>
<comment type="caution">
    <text evidence="3">The sequence shown here is derived from an EMBL/GenBank/DDBJ whole genome shotgun (WGS) entry which is preliminary data.</text>
</comment>
<gene>
    <name evidence="3" type="ORF">RFM42_16250</name>
</gene>
<keyword evidence="2" id="KW-0732">Signal</keyword>
<evidence type="ECO:0000256" key="1">
    <source>
        <dbReference type="SAM" id="MobiDB-lite"/>
    </source>
</evidence>
<proteinExistence type="predicted"/>
<accession>A0ABU5A4D6</accession>
<reference evidence="3 4" key="1">
    <citation type="submission" date="2023-08" db="EMBL/GenBank/DDBJ databases">
        <title>Implementing the SeqCode for naming new Mesorhizobium species isolated from Vachellia karroo root nodules.</title>
        <authorList>
            <person name="Van Lill M."/>
        </authorList>
    </citation>
    <scope>NUCLEOTIDE SEQUENCE [LARGE SCALE GENOMIC DNA]</scope>
    <source>
        <strain evidence="3 4">VK25D</strain>
    </source>
</reference>
<evidence type="ECO:0008006" key="5">
    <source>
        <dbReference type="Google" id="ProtNLM"/>
    </source>
</evidence>
<dbReference type="Proteomes" id="UP001285154">
    <property type="component" value="Unassembled WGS sequence"/>
</dbReference>
<dbReference type="EMBL" id="JAVIIQ010000005">
    <property type="protein sequence ID" value="MDX8532544.1"/>
    <property type="molecule type" value="Genomic_DNA"/>
</dbReference>
<evidence type="ECO:0000256" key="2">
    <source>
        <dbReference type="SAM" id="SignalP"/>
    </source>
</evidence>
<name>A0ABU5A4D6_9HYPH</name>
<feature type="signal peptide" evidence="2">
    <location>
        <begin position="1"/>
        <end position="24"/>
    </location>
</feature>
<dbReference type="RefSeq" id="WP_320248695.1">
    <property type="nucleotide sequence ID" value="NZ_JAVIIQ010000005.1"/>
</dbReference>
<organism evidence="3 4">
    <name type="scientific">Mesorhizobium vachelliae</name>
    <dbReference type="NCBI Taxonomy" id="3072309"/>
    <lineage>
        <taxon>Bacteria</taxon>
        <taxon>Pseudomonadati</taxon>
        <taxon>Pseudomonadota</taxon>
        <taxon>Alphaproteobacteria</taxon>
        <taxon>Hyphomicrobiales</taxon>
        <taxon>Phyllobacteriaceae</taxon>
        <taxon>Mesorhizobium</taxon>
    </lineage>
</organism>
<sequence length="84" mass="8796">MNLLRTAFLCAAMTGLAGAQPVRAEDQPAQSNGDAAQQQQPVIHCEGQNCLPPQDDPALECKGQDCTPAPATDQPAGPEIKKVK</sequence>